<reference evidence="1" key="1">
    <citation type="journal article" date="2017" name="Nature">
        <title>The sunflower genome provides insights into oil metabolism, flowering and Asterid evolution.</title>
        <authorList>
            <person name="Badouin H."/>
            <person name="Gouzy J."/>
            <person name="Grassa C.J."/>
            <person name="Murat F."/>
            <person name="Staton S.E."/>
            <person name="Cottret L."/>
            <person name="Lelandais-Briere C."/>
            <person name="Owens G.L."/>
            <person name="Carrere S."/>
            <person name="Mayjonade B."/>
            <person name="Legrand L."/>
            <person name="Gill N."/>
            <person name="Kane N.C."/>
            <person name="Bowers J.E."/>
            <person name="Hubner S."/>
            <person name="Bellec A."/>
            <person name="Berard A."/>
            <person name="Berges H."/>
            <person name="Blanchet N."/>
            <person name="Boniface M.C."/>
            <person name="Brunel D."/>
            <person name="Catrice O."/>
            <person name="Chaidir N."/>
            <person name="Claudel C."/>
            <person name="Donnadieu C."/>
            <person name="Faraut T."/>
            <person name="Fievet G."/>
            <person name="Helmstetter N."/>
            <person name="King M."/>
            <person name="Knapp S.J."/>
            <person name="Lai Z."/>
            <person name="Le Paslier M.C."/>
            <person name="Lippi Y."/>
            <person name="Lorenzon L."/>
            <person name="Mandel J.R."/>
            <person name="Marage G."/>
            <person name="Marchand G."/>
            <person name="Marquand E."/>
            <person name="Bret-Mestries E."/>
            <person name="Morien E."/>
            <person name="Nambeesan S."/>
            <person name="Nguyen T."/>
            <person name="Pegot-Espagnet P."/>
            <person name="Pouilly N."/>
            <person name="Raftis F."/>
            <person name="Sallet E."/>
            <person name="Schiex T."/>
            <person name="Thomas J."/>
            <person name="Vandecasteele C."/>
            <person name="Vares D."/>
            <person name="Vear F."/>
            <person name="Vautrin S."/>
            <person name="Crespi M."/>
            <person name="Mangin B."/>
            <person name="Burke J.M."/>
            <person name="Salse J."/>
            <person name="Munos S."/>
            <person name="Vincourt P."/>
            <person name="Rieseberg L.H."/>
            <person name="Langlade N.B."/>
        </authorList>
    </citation>
    <scope>NUCLEOTIDE SEQUENCE</scope>
    <source>
        <tissue evidence="1">Leaves</tissue>
    </source>
</reference>
<evidence type="ECO:0000313" key="1">
    <source>
        <dbReference type="EMBL" id="KAF5818512.1"/>
    </source>
</evidence>
<comment type="caution">
    <text evidence="1">The sequence shown here is derived from an EMBL/GenBank/DDBJ whole genome shotgun (WGS) entry which is preliminary data.</text>
</comment>
<dbReference type="AlphaFoldDB" id="A0A9K3NYZ3"/>
<dbReference type="Proteomes" id="UP000215914">
    <property type="component" value="Unassembled WGS sequence"/>
</dbReference>
<accession>A0A9K3NYZ3</accession>
<dbReference type="Gramene" id="mRNA:HanXRQr2_Chr02g0066141">
    <property type="protein sequence ID" value="CDS:HanXRQr2_Chr02g0066141.1"/>
    <property type="gene ID" value="HanXRQr2_Chr02g0066141"/>
</dbReference>
<sequence length="95" mass="11143">MIHETRCFLIAPLYQLKHMNLKTIQNKQILEYVLSNKIKNTLHTRQESSLLLTNTLILFLHKRLEEHGAARHDLIFHEPHRVSKTTVRHNSIVAG</sequence>
<keyword evidence="2" id="KW-1185">Reference proteome</keyword>
<organism evidence="1 2">
    <name type="scientific">Helianthus annuus</name>
    <name type="common">Common sunflower</name>
    <dbReference type="NCBI Taxonomy" id="4232"/>
    <lineage>
        <taxon>Eukaryota</taxon>
        <taxon>Viridiplantae</taxon>
        <taxon>Streptophyta</taxon>
        <taxon>Embryophyta</taxon>
        <taxon>Tracheophyta</taxon>
        <taxon>Spermatophyta</taxon>
        <taxon>Magnoliopsida</taxon>
        <taxon>eudicotyledons</taxon>
        <taxon>Gunneridae</taxon>
        <taxon>Pentapetalae</taxon>
        <taxon>asterids</taxon>
        <taxon>campanulids</taxon>
        <taxon>Asterales</taxon>
        <taxon>Asteraceae</taxon>
        <taxon>Asteroideae</taxon>
        <taxon>Heliantheae alliance</taxon>
        <taxon>Heliantheae</taxon>
        <taxon>Helianthus</taxon>
    </lineage>
</organism>
<proteinExistence type="predicted"/>
<dbReference type="EMBL" id="MNCJ02000317">
    <property type="protein sequence ID" value="KAF5818512.1"/>
    <property type="molecule type" value="Genomic_DNA"/>
</dbReference>
<gene>
    <name evidence="1" type="ORF">HanXRQr2_Chr02g0066141</name>
</gene>
<protein>
    <submittedName>
        <fullName evidence="1">Uncharacterized protein</fullName>
    </submittedName>
</protein>
<name>A0A9K3NYZ3_HELAN</name>
<reference evidence="1" key="2">
    <citation type="submission" date="2020-06" db="EMBL/GenBank/DDBJ databases">
        <title>Helianthus annuus Genome sequencing and assembly Release 2.</title>
        <authorList>
            <person name="Gouzy J."/>
            <person name="Langlade N."/>
            <person name="Munos S."/>
        </authorList>
    </citation>
    <scope>NUCLEOTIDE SEQUENCE</scope>
    <source>
        <tissue evidence="1">Leaves</tissue>
    </source>
</reference>
<evidence type="ECO:0000313" key="2">
    <source>
        <dbReference type="Proteomes" id="UP000215914"/>
    </source>
</evidence>